<accession>A0ABP0E459</accession>
<organism evidence="2 3">
    <name type="scientific">Sporothrix epigloea</name>
    <dbReference type="NCBI Taxonomy" id="1892477"/>
    <lineage>
        <taxon>Eukaryota</taxon>
        <taxon>Fungi</taxon>
        <taxon>Dikarya</taxon>
        <taxon>Ascomycota</taxon>
        <taxon>Pezizomycotina</taxon>
        <taxon>Sordariomycetes</taxon>
        <taxon>Sordariomycetidae</taxon>
        <taxon>Ophiostomatales</taxon>
        <taxon>Ophiostomataceae</taxon>
        <taxon>Sporothrix</taxon>
    </lineage>
</organism>
<keyword evidence="3" id="KW-1185">Reference proteome</keyword>
<proteinExistence type="predicted"/>
<protein>
    <submittedName>
        <fullName evidence="2">Uncharacterized protein</fullName>
    </submittedName>
</protein>
<feature type="compositionally biased region" description="Acidic residues" evidence="1">
    <location>
        <begin position="105"/>
        <end position="116"/>
    </location>
</feature>
<comment type="caution">
    <text evidence="2">The sequence shown here is derived from an EMBL/GenBank/DDBJ whole genome shotgun (WGS) entry which is preliminary data.</text>
</comment>
<reference evidence="2 3" key="1">
    <citation type="submission" date="2024-01" db="EMBL/GenBank/DDBJ databases">
        <authorList>
            <person name="Allen C."/>
            <person name="Tagirdzhanova G."/>
        </authorList>
    </citation>
    <scope>NUCLEOTIDE SEQUENCE [LARGE SCALE GENOMIC DNA]</scope>
    <source>
        <strain evidence="2 3">CBS 119000</strain>
    </source>
</reference>
<feature type="region of interest" description="Disordered" evidence="1">
    <location>
        <begin position="13"/>
        <end position="61"/>
    </location>
</feature>
<dbReference type="EMBL" id="CAWUON010000208">
    <property type="protein sequence ID" value="CAK7275378.1"/>
    <property type="molecule type" value="Genomic_DNA"/>
</dbReference>
<feature type="region of interest" description="Disordered" evidence="1">
    <location>
        <begin position="104"/>
        <end position="140"/>
    </location>
</feature>
<gene>
    <name evidence="2" type="ORF">SEPCBS119000_006662</name>
</gene>
<dbReference type="Proteomes" id="UP001642502">
    <property type="component" value="Unassembled WGS sequence"/>
</dbReference>
<evidence type="ECO:0000256" key="1">
    <source>
        <dbReference type="SAM" id="MobiDB-lite"/>
    </source>
</evidence>
<evidence type="ECO:0000313" key="2">
    <source>
        <dbReference type="EMBL" id="CAK7275378.1"/>
    </source>
</evidence>
<evidence type="ECO:0000313" key="3">
    <source>
        <dbReference type="Proteomes" id="UP001642502"/>
    </source>
</evidence>
<sequence>MFDLGLAKVYTAGGSQDKVQENVNAGLMNGHHRAKGTTSAGRTDPTEEDDENSPQFQHSLTSSFESSLLGQRVQVLSLPSVQQQKMLQDTRIDVSLDDVSSVIEQFDEPDDTTSEYDDSRTGRLQSAKRKRQRATVFHHE</sequence>
<name>A0ABP0E459_9PEZI</name>